<feature type="domain" description="ABC transmembrane type-1" evidence="11">
    <location>
        <begin position="223"/>
        <end position="439"/>
    </location>
</feature>
<organism evidence="14">
    <name type="scientific">Gongylonema pulchrum</name>
    <dbReference type="NCBI Taxonomy" id="637853"/>
    <lineage>
        <taxon>Eukaryota</taxon>
        <taxon>Metazoa</taxon>
        <taxon>Ecdysozoa</taxon>
        <taxon>Nematoda</taxon>
        <taxon>Chromadorea</taxon>
        <taxon>Rhabditida</taxon>
        <taxon>Spirurina</taxon>
        <taxon>Spiruromorpha</taxon>
        <taxon>Spiruroidea</taxon>
        <taxon>Gongylonematidae</taxon>
        <taxon>Gongylonema</taxon>
    </lineage>
</organism>
<keyword evidence="13" id="KW-1185">Reference proteome</keyword>
<keyword evidence="6" id="KW-0067">ATP-binding</keyword>
<dbReference type="FunFam" id="3.40.50.300:FF:000997">
    <property type="entry name" value="Multidrug resistance-associated protein 1"/>
    <property type="match status" value="1"/>
</dbReference>
<gene>
    <name evidence="12" type="ORF">GPUH_LOCUS566</name>
</gene>
<evidence type="ECO:0000256" key="7">
    <source>
        <dbReference type="ARBA" id="ARBA00022989"/>
    </source>
</evidence>
<dbReference type="InterPro" id="IPR036640">
    <property type="entry name" value="ABC1_TM_sf"/>
</dbReference>
<dbReference type="Pfam" id="PF00005">
    <property type="entry name" value="ABC_tran"/>
    <property type="match status" value="1"/>
</dbReference>
<dbReference type="GO" id="GO:0016887">
    <property type="term" value="F:ATP hydrolysis activity"/>
    <property type="evidence" value="ECO:0007669"/>
    <property type="project" value="InterPro"/>
</dbReference>
<keyword evidence="4" id="KW-0677">Repeat</keyword>
<evidence type="ECO:0000256" key="4">
    <source>
        <dbReference type="ARBA" id="ARBA00022737"/>
    </source>
</evidence>
<dbReference type="Proteomes" id="UP000271098">
    <property type="component" value="Unassembled WGS sequence"/>
</dbReference>
<name>A0A183CVS5_9BILA</name>
<dbReference type="InterPro" id="IPR050173">
    <property type="entry name" value="ABC_transporter_C-like"/>
</dbReference>
<dbReference type="Gene3D" id="1.20.1560.10">
    <property type="entry name" value="ABC transporter type 1, transmembrane domain"/>
    <property type="match status" value="1"/>
</dbReference>
<evidence type="ECO:0000256" key="6">
    <source>
        <dbReference type="ARBA" id="ARBA00022840"/>
    </source>
</evidence>
<dbReference type="CDD" id="cd18603">
    <property type="entry name" value="ABC_6TM_MRP1_2_3_6_D2_like"/>
    <property type="match status" value="1"/>
</dbReference>
<evidence type="ECO:0000256" key="3">
    <source>
        <dbReference type="ARBA" id="ARBA00022692"/>
    </source>
</evidence>
<evidence type="ECO:0000256" key="2">
    <source>
        <dbReference type="ARBA" id="ARBA00022448"/>
    </source>
</evidence>
<dbReference type="AlphaFoldDB" id="A0A183CVS5"/>
<dbReference type="Pfam" id="PF00664">
    <property type="entry name" value="ABC_membrane"/>
    <property type="match status" value="1"/>
</dbReference>
<evidence type="ECO:0000256" key="5">
    <source>
        <dbReference type="ARBA" id="ARBA00022741"/>
    </source>
</evidence>
<dbReference type="Gene3D" id="3.40.50.300">
    <property type="entry name" value="P-loop containing nucleotide triphosphate hydrolases"/>
    <property type="match status" value="1"/>
</dbReference>
<dbReference type="InterPro" id="IPR003593">
    <property type="entry name" value="AAA+_ATPase"/>
</dbReference>
<feature type="transmembrane region" description="Helical" evidence="9">
    <location>
        <begin position="425"/>
        <end position="447"/>
    </location>
</feature>
<dbReference type="InterPro" id="IPR011527">
    <property type="entry name" value="ABC1_TM_dom"/>
</dbReference>
<evidence type="ECO:0000259" key="10">
    <source>
        <dbReference type="PROSITE" id="PS50893"/>
    </source>
</evidence>
<evidence type="ECO:0000256" key="1">
    <source>
        <dbReference type="ARBA" id="ARBA00004141"/>
    </source>
</evidence>
<dbReference type="CDD" id="cd03250">
    <property type="entry name" value="ABCC_MRP_domain1"/>
    <property type="match status" value="1"/>
</dbReference>
<dbReference type="InterPro" id="IPR017871">
    <property type="entry name" value="ABC_transporter-like_CS"/>
</dbReference>
<dbReference type="PANTHER" id="PTHR24223">
    <property type="entry name" value="ATP-BINDING CASSETTE SUB-FAMILY C"/>
    <property type="match status" value="1"/>
</dbReference>
<dbReference type="SMART" id="SM00382">
    <property type="entry name" value="AAA"/>
    <property type="match status" value="1"/>
</dbReference>
<feature type="transmembrane region" description="Helical" evidence="9">
    <location>
        <begin position="314"/>
        <end position="331"/>
    </location>
</feature>
<sequence length="453" mass="50410">MVANKRMKSFLVADELNPETVDRSPNKSGLIFNLHLWIISVKLLNFTIPKRALVAVVGKVGSGKSTLICAILGEMEKLQGYIGVRGTMAGVGQQPWIQNLTLRDNIVFGGKFERKYYNRILEGCALVKDLATLPQGDSTEIGEKGINLSGGQKARVALARAVYQNRDIYLLDDPLSAVDSHVGKHIFEEFGVYMEYIRSATIITSSFFIFFFVCYSAFQLLRGVWLSACFFGAMVFLVISGLRASSNLHTPLLQNLLRSPMSFFDTTPVGRILNRLGKDIDTIDQLLPLIIRYFVYSLQNVVATLIIIVVSTPVFALVIIPLAAIYYHFYVPTSRQLKRMESVYRSPIYQHFSETIQGVACVRAFGKDFCHLSDGHLDRFTRCKYYNIISNRWLAVRLEFIGNCVVLFAALFAVLSQYLGTTISAGIAGLSITYALNVSCSGNILCFSSPNGS</sequence>
<reference evidence="12 13" key="2">
    <citation type="submission" date="2018-11" db="EMBL/GenBank/DDBJ databases">
        <authorList>
            <consortium name="Pathogen Informatics"/>
        </authorList>
    </citation>
    <scope>NUCLEOTIDE SEQUENCE [LARGE SCALE GENOMIC DNA]</scope>
</reference>
<dbReference type="SUPFAM" id="SSF52540">
    <property type="entry name" value="P-loop containing nucleoside triphosphate hydrolases"/>
    <property type="match status" value="1"/>
</dbReference>
<feature type="domain" description="ABC transporter" evidence="10">
    <location>
        <begin position="16"/>
        <end position="265"/>
    </location>
</feature>
<dbReference type="PROSITE" id="PS50929">
    <property type="entry name" value="ABC_TM1F"/>
    <property type="match status" value="1"/>
</dbReference>
<reference evidence="14" key="1">
    <citation type="submission" date="2016-06" db="UniProtKB">
        <authorList>
            <consortium name="WormBaseParasite"/>
        </authorList>
    </citation>
    <scope>IDENTIFICATION</scope>
</reference>
<dbReference type="EMBL" id="UYRT01000533">
    <property type="protein sequence ID" value="VDK28316.1"/>
    <property type="molecule type" value="Genomic_DNA"/>
</dbReference>
<dbReference type="PROSITE" id="PS50893">
    <property type="entry name" value="ABC_TRANSPORTER_2"/>
    <property type="match status" value="1"/>
</dbReference>
<dbReference type="GO" id="GO:0005524">
    <property type="term" value="F:ATP binding"/>
    <property type="evidence" value="ECO:0007669"/>
    <property type="project" value="UniProtKB-KW"/>
</dbReference>
<keyword evidence="7 9" id="KW-1133">Transmembrane helix</keyword>
<evidence type="ECO:0000313" key="13">
    <source>
        <dbReference type="Proteomes" id="UP000271098"/>
    </source>
</evidence>
<protein>
    <submittedName>
        <fullName evidence="14">ABC transmembrane type-1 domain-containing protein</fullName>
    </submittedName>
</protein>
<dbReference type="OrthoDB" id="6500128at2759"/>
<proteinExistence type="predicted"/>
<dbReference type="InterPro" id="IPR003439">
    <property type="entry name" value="ABC_transporter-like_ATP-bd"/>
</dbReference>
<accession>A0A183CVS5</accession>
<dbReference type="WBParaSite" id="GPUH_0000056601-mRNA-1">
    <property type="protein sequence ID" value="GPUH_0000056601-mRNA-1"/>
    <property type="gene ID" value="GPUH_0000056601"/>
</dbReference>
<dbReference type="PANTHER" id="PTHR24223:SF415">
    <property type="entry name" value="FI20190P1"/>
    <property type="match status" value="1"/>
</dbReference>
<dbReference type="PROSITE" id="PS00211">
    <property type="entry name" value="ABC_TRANSPORTER_1"/>
    <property type="match status" value="1"/>
</dbReference>
<evidence type="ECO:0000313" key="12">
    <source>
        <dbReference type="EMBL" id="VDK28316.1"/>
    </source>
</evidence>
<keyword evidence="5" id="KW-0547">Nucleotide-binding</keyword>
<evidence type="ECO:0000313" key="14">
    <source>
        <dbReference type="WBParaSite" id="GPUH_0000056601-mRNA-1"/>
    </source>
</evidence>
<keyword evidence="3 9" id="KW-0812">Transmembrane</keyword>
<feature type="transmembrane region" description="Helical" evidence="9">
    <location>
        <begin position="196"/>
        <end position="218"/>
    </location>
</feature>
<evidence type="ECO:0000259" key="11">
    <source>
        <dbReference type="PROSITE" id="PS50929"/>
    </source>
</evidence>
<evidence type="ECO:0000256" key="8">
    <source>
        <dbReference type="ARBA" id="ARBA00023136"/>
    </source>
</evidence>
<dbReference type="FunFam" id="1.20.1560.10:FF:000013">
    <property type="entry name" value="ABC transporter C family member 2"/>
    <property type="match status" value="1"/>
</dbReference>
<dbReference type="SUPFAM" id="SSF90123">
    <property type="entry name" value="ABC transporter transmembrane region"/>
    <property type="match status" value="1"/>
</dbReference>
<dbReference type="GO" id="GO:0140359">
    <property type="term" value="F:ABC-type transporter activity"/>
    <property type="evidence" value="ECO:0007669"/>
    <property type="project" value="InterPro"/>
</dbReference>
<feature type="transmembrane region" description="Helical" evidence="9">
    <location>
        <begin position="400"/>
        <end position="419"/>
    </location>
</feature>
<comment type="subcellular location">
    <subcellularLocation>
        <location evidence="1">Membrane</location>
        <topology evidence="1">Multi-pass membrane protein</topology>
    </subcellularLocation>
</comment>
<keyword evidence="2" id="KW-0813">Transport</keyword>
<keyword evidence="8 9" id="KW-0472">Membrane</keyword>
<feature type="transmembrane region" description="Helical" evidence="9">
    <location>
        <begin position="224"/>
        <end position="242"/>
    </location>
</feature>
<evidence type="ECO:0000256" key="9">
    <source>
        <dbReference type="SAM" id="Phobius"/>
    </source>
</evidence>
<dbReference type="GO" id="GO:0016020">
    <property type="term" value="C:membrane"/>
    <property type="evidence" value="ECO:0007669"/>
    <property type="project" value="UniProtKB-SubCell"/>
</dbReference>
<dbReference type="InterPro" id="IPR027417">
    <property type="entry name" value="P-loop_NTPase"/>
</dbReference>